<evidence type="ECO:0000313" key="3">
    <source>
        <dbReference type="Proteomes" id="UP000092124"/>
    </source>
</evidence>
<dbReference type="EMBL" id="LZPO01117005">
    <property type="protein sequence ID" value="OBS57802.1"/>
    <property type="molecule type" value="Genomic_DNA"/>
</dbReference>
<keyword evidence="3" id="KW-1185">Reference proteome</keyword>
<name>A0A1A6FXA8_NEOLE</name>
<sequence length="126" mass="13774">MEQSQYKMCDTLLPKASQSAGELAITVTMARALADLAVDLQVPRVVPCPDSDSDTDSEDPSLRRSAGGLHRSQVIHSGHFMVSSPHSDSLTRRRDQEGPMGVSDFGPRSIDPTLTRLFECLSLAYR</sequence>
<feature type="non-terminal residue" evidence="2">
    <location>
        <position position="126"/>
    </location>
</feature>
<reference evidence="2 3" key="1">
    <citation type="submission" date="2016-06" db="EMBL/GenBank/DDBJ databases">
        <title>The Draft Genome Sequence and Annotation of the Desert Woodrat Neotoma lepida.</title>
        <authorList>
            <person name="Campbell M."/>
            <person name="Oakeson K.F."/>
            <person name="Yandell M."/>
            <person name="Halpert J.R."/>
            <person name="Dearing D."/>
        </authorList>
    </citation>
    <scope>NUCLEOTIDE SEQUENCE [LARGE SCALE GENOMIC DNA]</scope>
    <source>
        <strain evidence="2">417</strain>
        <tissue evidence="2">Liver</tissue>
    </source>
</reference>
<gene>
    <name evidence="2" type="ORF">A6R68_11075</name>
</gene>
<accession>A0A1A6FXA8</accession>
<organism evidence="2 3">
    <name type="scientific">Neotoma lepida</name>
    <name type="common">Desert woodrat</name>
    <dbReference type="NCBI Taxonomy" id="56216"/>
    <lineage>
        <taxon>Eukaryota</taxon>
        <taxon>Metazoa</taxon>
        <taxon>Chordata</taxon>
        <taxon>Craniata</taxon>
        <taxon>Vertebrata</taxon>
        <taxon>Euteleostomi</taxon>
        <taxon>Mammalia</taxon>
        <taxon>Eutheria</taxon>
        <taxon>Euarchontoglires</taxon>
        <taxon>Glires</taxon>
        <taxon>Rodentia</taxon>
        <taxon>Myomorpha</taxon>
        <taxon>Muroidea</taxon>
        <taxon>Cricetidae</taxon>
        <taxon>Neotominae</taxon>
        <taxon>Neotoma</taxon>
    </lineage>
</organism>
<protein>
    <submittedName>
        <fullName evidence="2">Uncharacterized protein</fullName>
    </submittedName>
</protein>
<dbReference type="Proteomes" id="UP000092124">
    <property type="component" value="Unassembled WGS sequence"/>
</dbReference>
<dbReference type="AlphaFoldDB" id="A0A1A6FXA8"/>
<proteinExistence type="predicted"/>
<evidence type="ECO:0000313" key="2">
    <source>
        <dbReference type="EMBL" id="OBS57802.1"/>
    </source>
</evidence>
<evidence type="ECO:0000256" key="1">
    <source>
        <dbReference type="SAM" id="MobiDB-lite"/>
    </source>
</evidence>
<dbReference type="OrthoDB" id="9644107at2759"/>
<feature type="region of interest" description="Disordered" evidence="1">
    <location>
        <begin position="46"/>
        <end position="107"/>
    </location>
</feature>
<comment type="caution">
    <text evidence="2">The sequence shown here is derived from an EMBL/GenBank/DDBJ whole genome shotgun (WGS) entry which is preliminary data.</text>
</comment>
<dbReference type="STRING" id="56216.A0A1A6FXA8"/>